<accession>A0A031K513</accession>
<dbReference type="InterPro" id="IPR050237">
    <property type="entry name" value="ATP-dep_AMP-bd_enzyme"/>
</dbReference>
<dbReference type="Proteomes" id="UP000024329">
    <property type="component" value="Unassembled WGS sequence"/>
</dbReference>
<dbReference type="PATRIC" id="fig|158500.4.peg.52"/>
<gene>
    <name evidence="11" type="ORF">BES08_00530</name>
    <name evidence="12" type="ORF">BV97_00050</name>
</gene>
<sequence length="572" mass="62377">MIDAATIGGVAPATASSTTDEMPPIAPRLLTDLLDHAVDAHGPWPAVDFMGRKWTYSEIGALAKRAARGLQDLGVTKGTRVGLCLPNTPYYVVAYFAVLRIGAVVVNFNPLYTEREMAHQVTDSGCEVMIATDLALCLPKLEPLVGKTCLKRVVVCPFADALPAIKRRAFLLFKRHDIAHEPHDLRYARWANLIARDAEPDPVERHPNDLAVLQYTGGTTGVPKGAMLSHANLAANSAQMIAHVGHMPEHQERTLGVLPLFHVFALTTVLNYSVDTAAEMILLPRFEMKSFLATAKRTKPTQFFGVPTLYTALNHQQLHGEFDNVRVCISGGAPLPLEVRREFEEKTGVNVVEGYGLSEASPIIACNPLEGLVKDNACGPAFPGTALEIRDPSDPTRLCAPGEKGEVCARGPQIMQGYWGRPEDTEKTFIYGALRTGDIGYLDEDGYLFLVDRIKDVILCGGYNVYPRIIEEALYEHPMVAEAVVIGIPDAYRGQAPKAFVVLHGGDILDQETLLDFLRERLNKIEMPASIEFRDSLPKTMVGKLSKKDLVAEEAAKREGQNSGQGSGGTTA</sequence>
<evidence type="ECO:0000256" key="8">
    <source>
        <dbReference type="SAM" id="MobiDB-lite"/>
    </source>
</evidence>
<dbReference type="PANTHER" id="PTHR43767">
    <property type="entry name" value="LONG-CHAIN-FATTY-ACID--COA LIGASE"/>
    <property type="match status" value="1"/>
</dbReference>
<keyword evidence="14" id="KW-1185">Reference proteome</keyword>
<dbReference type="AlphaFoldDB" id="A0A031K513"/>
<evidence type="ECO:0000313" key="11">
    <source>
        <dbReference type="EMBL" id="AOR75409.1"/>
    </source>
</evidence>
<evidence type="ECO:0000256" key="7">
    <source>
        <dbReference type="ARBA" id="ARBA00042773"/>
    </source>
</evidence>
<protein>
    <recommendedName>
        <fullName evidence="6">Long-chain-fatty-acid--CoA ligase</fullName>
        <ecNumber evidence="5">6.2.1.3</ecNumber>
    </recommendedName>
    <alternativeName>
        <fullName evidence="7">Long-chain acyl-CoA synthetase</fullName>
    </alternativeName>
</protein>
<dbReference type="Proteomes" id="UP000094626">
    <property type="component" value="Chromosome"/>
</dbReference>
<dbReference type="RefSeq" id="WP_008832269.1">
    <property type="nucleotide sequence ID" value="NZ_CP017075.1"/>
</dbReference>
<dbReference type="eggNOG" id="COG0318">
    <property type="taxonomic scope" value="Bacteria"/>
</dbReference>
<dbReference type="PROSITE" id="PS00455">
    <property type="entry name" value="AMP_BINDING"/>
    <property type="match status" value="1"/>
</dbReference>
<dbReference type="InterPro" id="IPR020845">
    <property type="entry name" value="AMP-binding_CS"/>
</dbReference>
<evidence type="ECO:0000256" key="6">
    <source>
        <dbReference type="ARBA" id="ARBA00039545"/>
    </source>
</evidence>
<proteinExistence type="predicted"/>
<evidence type="ECO:0000256" key="3">
    <source>
        <dbReference type="ARBA" id="ARBA00022598"/>
    </source>
</evidence>
<dbReference type="EMBL" id="JFYZ01000001">
    <property type="protein sequence ID" value="EZP84299.1"/>
    <property type="molecule type" value="Genomic_DNA"/>
</dbReference>
<evidence type="ECO:0000259" key="10">
    <source>
        <dbReference type="Pfam" id="PF13193"/>
    </source>
</evidence>
<feature type="domain" description="AMP-dependent synthetase/ligase" evidence="9">
    <location>
        <begin position="35"/>
        <end position="419"/>
    </location>
</feature>
<evidence type="ECO:0000256" key="5">
    <source>
        <dbReference type="ARBA" id="ARBA00026121"/>
    </source>
</evidence>
<dbReference type="EC" id="6.2.1.3" evidence="5"/>
<dbReference type="Gene3D" id="3.40.50.12780">
    <property type="entry name" value="N-terminal domain of ligase-like"/>
    <property type="match status" value="1"/>
</dbReference>
<dbReference type="InterPro" id="IPR042099">
    <property type="entry name" value="ANL_N_sf"/>
</dbReference>
<dbReference type="KEGG" id="nre:BES08_00530"/>
<evidence type="ECO:0000256" key="1">
    <source>
        <dbReference type="ARBA" id="ARBA00004170"/>
    </source>
</evidence>
<dbReference type="Pfam" id="PF00501">
    <property type="entry name" value="AMP-binding"/>
    <property type="match status" value="1"/>
</dbReference>
<dbReference type="InterPro" id="IPR025110">
    <property type="entry name" value="AMP-bd_C"/>
</dbReference>
<name>A0A031K513_9SPHN</name>
<evidence type="ECO:0000313" key="14">
    <source>
        <dbReference type="Proteomes" id="UP000094626"/>
    </source>
</evidence>
<reference evidence="12 13" key="1">
    <citation type="submission" date="2014-03" db="EMBL/GenBank/DDBJ databases">
        <title>Whole genome sequence of Novosphingobium resinovorum KF1.</title>
        <authorList>
            <person name="Gan H.M."/>
            <person name="Gan H.Y."/>
            <person name="Chew T.H."/>
            <person name="Savka M.A."/>
        </authorList>
    </citation>
    <scope>NUCLEOTIDE SEQUENCE [LARGE SCALE GENOMIC DNA]</scope>
    <source>
        <strain evidence="12 13">KF1</strain>
    </source>
</reference>
<organism evidence="12 13">
    <name type="scientific">Novosphingobium resinovorum</name>
    <dbReference type="NCBI Taxonomy" id="158500"/>
    <lineage>
        <taxon>Bacteria</taxon>
        <taxon>Pseudomonadati</taxon>
        <taxon>Pseudomonadota</taxon>
        <taxon>Alphaproteobacteria</taxon>
        <taxon>Sphingomonadales</taxon>
        <taxon>Sphingomonadaceae</taxon>
        <taxon>Novosphingobium</taxon>
    </lineage>
</organism>
<dbReference type="Gene3D" id="3.30.300.30">
    <property type="match status" value="1"/>
</dbReference>
<dbReference type="CDD" id="cd05936">
    <property type="entry name" value="FC-FACS_FadD_like"/>
    <property type="match status" value="1"/>
</dbReference>
<reference evidence="14" key="3">
    <citation type="journal article" date="2017" name="J. Biotechnol.">
        <title>Complete genome sequence of Novosphingobium resinovorum SA1, a versatile xenobiotic-degrading bacterium capable of utilizing sulfanilic acid.</title>
        <authorList>
            <person name="Hegedus B."/>
            <person name="Kos P.B."/>
            <person name="Balint B."/>
            <person name="Maroti G."/>
            <person name="Gan H.M."/>
            <person name="Perei K."/>
            <person name="Rakhely G."/>
        </authorList>
    </citation>
    <scope>NUCLEOTIDE SEQUENCE [LARGE SCALE GENOMIC DNA]</scope>
    <source>
        <strain evidence="14">SA1</strain>
    </source>
</reference>
<dbReference type="Pfam" id="PF13193">
    <property type="entry name" value="AMP-binding_C"/>
    <property type="match status" value="1"/>
</dbReference>
<evidence type="ECO:0000259" key="9">
    <source>
        <dbReference type="Pfam" id="PF00501"/>
    </source>
</evidence>
<dbReference type="InterPro" id="IPR045851">
    <property type="entry name" value="AMP-bd_C_sf"/>
</dbReference>
<comment type="subcellular location">
    <subcellularLocation>
        <location evidence="1">Membrane</location>
        <topology evidence="1">Peripheral membrane protein</topology>
    </subcellularLocation>
</comment>
<evidence type="ECO:0000256" key="2">
    <source>
        <dbReference type="ARBA" id="ARBA00005005"/>
    </source>
</evidence>
<keyword evidence="4" id="KW-0472">Membrane</keyword>
<feature type="domain" description="AMP-binding enzyme C-terminal" evidence="10">
    <location>
        <begin position="470"/>
        <end position="544"/>
    </location>
</feature>
<feature type="compositionally biased region" description="Gly residues" evidence="8">
    <location>
        <begin position="563"/>
        <end position="572"/>
    </location>
</feature>
<comment type="pathway">
    <text evidence="2">Lipid metabolism; fatty acid beta-oxidation.</text>
</comment>
<evidence type="ECO:0000313" key="12">
    <source>
        <dbReference type="EMBL" id="EZP84299.1"/>
    </source>
</evidence>
<reference evidence="11" key="2">
    <citation type="submission" date="2016-08" db="EMBL/GenBank/DDBJ databases">
        <authorList>
            <person name="Seilhamer J.J."/>
        </authorList>
    </citation>
    <scope>NUCLEOTIDE SEQUENCE [LARGE SCALE GENOMIC DNA]</scope>
    <source>
        <strain evidence="11">SA1</strain>
    </source>
</reference>
<evidence type="ECO:0000313" key="13">
    <source>
        <dbReference type="Proteomes" id="UP000024329"/>
    </source>
</evidence>
<dbReference type="GO" id="GO:0016020">
    <property type="term" value="C:membrane"/>
    <property type="evidence" value="ECO:0007669"/>
    <property type="project" value="UniProtKB-SubCell"/>
</dbReference>
<feature type="region of interest" description="Disordered" evidence="8">
    <location>
        <begin position="553"/>
        <end position="572"/>
    </location>
</feature>
<dbReference type="GO" id="GO:0004467">
    <property type="term" value="F:long-chain fatty acid-CoA ligase activity"/>
    <property type="evidence" value="ECO:0007669"/>
    <property type="project" value="UniProtKB-EC"/>
</dbReference>
<keyword evidence="3 11" id="KW-0436">Ligase</keyword>
<dbReference type="EMBL" id="CP017075">
    <property type="protein sequence ID" value="AOR75409.1"/>
    <property type="molecule type" value="Genomic_DNA"/>
</dbReference>
<dbReference type="STRING" id="158500.BES08_00530"/>
<dbReference type="SUPFAM" id="SSF56801">
    <property type="entry name" value="Acetyl-CoA synthetase-like"/>
    <property type="match status" value="1"/>
</dbReference>
<evidence type="ECO:0000256" key="4">
    <source>
        <dbReference type="ARBA" id="ARBA00023136"/>
    </source>
</evidence>
<dbReference type="OrthoDB" id="9803968at2"/>
<dbReference type="InterPro" id="IPR000873">
    <property type="entry name" value="AMP-dep_synth/lig_dom"/>
</dbReference>
<dbReference type="PANTHER" id="PTHR43767:SF8">
    <property type="entry name" value="LONG-CHAIN-FATTY-ACID--COA LIGASE"/>
    <property type="match status" value="1"/>
</dbReference>